<evidence type="ECO:0000313" key="3">
    <source>
        <dbReference type="Proteomes" id="UP001552594"/>
    </source>
</evidence>
<dbReference type="EMBL" id="JBFAUK010000002">
    <property type="protein sequence ID" value="MEV5505645.1"/>
    <property type="molecule type" value="Genomic_DNA"/>
</dbReference>
<dbReference type="RefSeq" id="WP_109279430.1">
    <property type="nucleotide sequence ID" value="NZ_JBFAUK010000002.1"/>
</dbReference>
<proteinExistence type="predicted"/>
<name>A0ABV3JVI2_STRON</name>
<sequence length="61" mass="6991">MAEREPENKRKKLSDNARFFLSGMPSRAEREKALREKTPEELDKAGEEVRSALAEGEEERG</sequence>
<protein>
    <submittedName>
        <fullName evidence="2">Uncharacterized protein</fullName>
    </submittedName>
</protein>
<accession>A0ABV3JVI2</accession>
<feature type="region of interest" description="Disordered" evidence="1">
    <location>
        <begin position="1"/>
        <end position="61"/>
    </location>
</feature>
<dbReference type="Proteomes" id="UP001552594">
    <property type="component" value="Unassembled WGS sequence"/>
</dbReference>
<organism evidence="2 3">
    <name type="scientific">Streptomyces orinoci</name>
    <name type="common">Streptoverticillium orinoci</name>
    <dbReference type="NCBI Taxonomy" id="67339"/>
    <lineage>
        <taxon>Bacteria</taxon>
        <taxon>Bacillati</taxon>
        <taxon>Actinomycetota</taxon>
        <taxon>Actinomycetes</taxon>
        <taxon>Kitasatosporales</taxon>
        <taxon>Streptomycetaceae</taxon>
        <taxon>Streptomyces</taxon>
    </lineage>
</organism>
<reference evidence="2 3" key="1">
    <citation type="submission" date="2024-06" db="EMBL/GenBank/DDBJ databases">
        <title>The Natural Products Discovery Center: Release of the First 8490 Sequenced Strains for Exploring Actinobacteria Biosynthetic Diversity.</title>
        <authorList>
            <person name="Kalkreuter E."/>
            <person name="Kautsar S.A."/>
            <person name="Yang D."/>
            <person name="Bader C.D."/>
            <person name="Teijaro C.N."/>
            <person name="Fluegel L."/>
            <person name="Davis C.M."/>
            <person name="Simpson J.R."/>
            <person name="Lauterbach L."/>
            <person name="Steele A.D."/>
            <person name="Gui C."/>
            <person name="Meng S."/>
            <person name="Li G."/>
            <person name="Viehrig K."/>
            <person name="Ye F."/>
            <person name="Su P."/>
            <person name="Kiefer A.F."/>
            <person name="Nichols A."/>
            <person name="Cepeda A.J."/>
            <person name="Yan W."/>
            <person name="Fan B."/>
            <person name="Jiang Y."/>
            <person name="Adhikari A."/>
            <person name="Zheng C.-J."/>
            <person name="Schuster L."/>
            <person name="Cowan T.M."/>
            <person name="Smanski M.J."/>
            <person name="Chevrette M.G."/>
            <person name="De Carvalho L.P.S."/>
            <person name="Shen B."/>
        </authorList>
    </citation>
    <scope>NUCLEOTIDE SEQUENCE [LARGE SCALE GENOMIC DNA]</scope>
    <source>
        <strain evidence="2 3">NPDC052347</strain>
    </source>
</reference>
<gene>
    <name evidence="2" type="ORF">AB0L16_04090</name>
</gene>
<evidence type="ECO:0000313" key="2">
    <source>
        <dbReference type="EMBL" id="MEV5505645.1"/>
    </source>
</evidence>
<keyword evidence="3" id="KW-1185">Reference proteome</keyword>
<feature type="compositionally biased region" description="Basic and acidic residues" evidence="1">
    <location>
        <begin position="27"/>
        <end position="50"/>
    </location>
</feature>
<evidence type="ECO:0000256" key="1">
    <source>
        <dbReference type="SAM" id="MobiDB-lite"/>
    </source>
</evidence>
<comment type="caution">
    <text evidence="2">The sequence shown here is derived from an EMBL/GenBank/DDBJ whole genome shotgun (WGS) entry which is preliminary data.</text>
</comment>